<keyword evidence="1" id="KW-0812">Transmembrane</keyword>
<dbReference type="EMBL" id="CP115541">
    <property type="protein sequence ID" value="WNH52227.1"/>
    <property type="molecule type" value="Genomic_DNA"/>
</dbReference>
<evidence type="ECO:0008006" key="4">
    <source>
        <dbReference type="Google" id="ProtNLM"/>
    </source>
</evidence>
<protein>
    <recommendedName>
        <fullName evidence="4">DoxX family protein</fullName>
    </recommendedName>
</protein>
<keyword evidence="1" id="KW-0472">Membrane</keyword>
<keyword evidence="3" id="KW-1185">Reference proteome</keyword>
<dbReference type="RefSeq" id="WP_311191432.1">
    <property type="nucleotide sequence ID" value="NZ_CP115541.1"/>
</dbReference>
<evidence type="ECO:0000313" key="3">
    <source>
        <dbReference type="Proteomes" id="UP001302072"/>
    </source>
</evidence>
<evidence type="ECO:0000313" key="2">
    <source>
        <dbReference type="EMBL" id="WNH52227.1"/>
    </source>
</evidence>
<dbReference type="Proteomes" id="UP001302072">
    <property type="component" value="Chromosome"/>
</dbReference>
<reference evidence="2 3" key="1">
    <citation type="submission" date="2022-12" db="EMBL/GenBank/DDBJ databases">
        <title>Two new species, Stenotrophomonas aracearum and Stenotrophomonas oahuensis, isolated from Anthurium (Araceae family) in Hawaii.</title>
        <authorList>
            <person name="Chunag S.C."/>
            <person name="Dobhal S."/>
            <person name="Alvarez A."/>
            <person name="Arif M."/>
        </authorList>
    </citation>
    <scope>NUCLEOTIDE SEQUENCE [LARGE SCALE GENOMIC DNA]</scope>
    <source>
        <strain evidence="2 3">A5586</strain>
    </source>
</reference>
<feature type="transmembrane region" description="Helical" evidence="1">
    <location>
        <begin position="12"/>
        <end position="34"/>
    </location>
</feature>
<feature type="transmembrane region" description="Helical" evidence="1">
    <location>
        <begin position="95"/>
        <end position="112"/>
    </location>
</feature>
<organism evidence="2 3">
    <name type="scientific">Stenotrophomonas oahuensis</name>
    <dbReference type="NCBI Taxonomy" id="3003271"/>
    <lineage>
        <taxon>Bacteria</taxon>
        <taxon>Pseudomonadati</taxon>
        <taxon>Pseudomonadota</taxon>
        <taxon>Gammaproteobacteria</taxon>
        <taxon>Lysobacterales</taxon>
        <taxon>Lysobacteraceae</taxon>
        <taxon>Stenotrophomonas</taxon>
    </lineage>
</organism>
<name>A0ABY9YMU6_9GAMM</name>
<keyword evidence="1" id="KW-1133">Transmembrane helix</keyword>
<gene>
    <name evidence="2" type="ORF">PDM29_18115</name>
</gene>
<feature type="transmembrane region" description="Helical" evidence="1">
    <location>
        <begin position="54"/>
        <end position="83"/>
    </location>
</feature>
<accession>A0ABY9YMU6</accession>
<proteinExistence type="predicted"/>
<evidence type="ECO:0000256" key="1">
    <source>
        <dbReference type="SAM" id="Phobius"/>
    </source>
</evidence>
<sequence>MHTSRAARIAHRVVSILIAAFCALQFVGIWALMLRYLSEFGLGEVSLVDIAQKLAMPFTLALAGVFLAFGRKLSVLLFAAYLLQYAYIYGGSGRIDVISLTLILGFTAYAAWRWKTGALNGWPQRRTG</sequence>